<dbReference type="Proteomes" id="UP001310386">
    <property type="component" value="Unassembled WGS sequence"/>
</dbReference>
<keyword evidence="18" id="KW-1185">Reference proteome</keyword>
<dbReference type="CDD" id="cd06225">
    <property type="entry name" value="HAMP"/>
    <property type="match status" value="1"/>
</dbReference>
<gene>
    <name evidence="17" type="ORF">VF724_06715</name>
</gene>
<evidence type="ECO:0000256" key="11">
    <source>
        <dbReference type="ARBA" id="ARBA00022989"/>
    </source>
</evidence>
<evidence type="ECO:0000256" key="6">
    <source>
        <dbReference type="ARBA" id="ARBA00022679"/>
    </source>
</evidence>
<keyword evidence="5" id="KW-0597">Phosphoprotein</keyword>
<accession>A0ABU5ZFT1</accession>
<dbReference type="InterPro" id="IPR004358">
    <property type="entry name" value="Sig_transdc_His_kin-like_C"/>
</dbReference>
<dbReference type="Pfam" id="PF00672">
    <property type="entry name" value="HAMP"/>
    <property type="match status" value="1"/>
</dbReference>
<feature type="domain" description="Histidine kinase" evidence="15">
    <location>
        <begin position="239"/>
        <end position="451"/>
    </location>
</feature>
<dbReference type="PROSITE" id="PS50885">
    <property type="entry name" value="HAMP"/>
    <property type="match status" value="1"/>
</dbReference>
<dbReference type="InterPro" id="IPR036097">
    <property type="entry name" value="HisK_dim/P_sf"/>
</dbReference>
<keyword evidence="13 14" id="KW-0472">Membrane</keyword>
<evidence type="ECO:0000256" key="2">
    <source>
        <dbReference type="ARBA" id="ARBA00004651"/>
    </source>
</evidence>
<evidence type="ECO:0000256" key="12">
    <source>
        <dbReference type="ARBA" id="ARBA00023012"/>
    </source>
</evidence>
<dbReference type="InterPro" id="IPR050398">
    <property type="entry name" value="HssS/ArlS-like"/>
</dbReference>
<feature type="domain" description="HAMP" evidence="16">
    <location>
        <begin position="176"/>
        <end position="231"/>
    </location>
</feature>
<dbReference type="PROSITE" id="PS50109">
    <property type="entry name" value="HIS_KIN"/>
    <property type="match status" value="1"/>
</dbReference>
<sequence length="463" mass="53030">MSLKTKITLLMTVWLIFILACFNVFIYFFFIHLTTQSEGQLMWKKAATILSKVEIYNPNRWDDPGLLNEFLVTDELIRIIGPGDQIKLQVYSNEALLQKKVLFRTKNHLEVLKDGENRMIFVQVPIQVNNELVGMLEIGHLLNILDNYVEILVTVLAVTTGGAVILSLAGGFFYTRFLFRPIKHLANTMEAVQSSGLFRKLDMHQLSLSDELGQLGVTFNRMIGRLEKNFIRQQQFIEDASHELRTPLTVIESYSELLKRWGSTDPQLSEEAIEAIHSEAIRLRKMVSSLLQLVDFDREETANRELVDLVPLVQSTVNSLQHSFHRKIELTTEEERLFIEGDAQKLTQLMIILLDNAIKYSRKKIRVSLSDLGEHVRINVIDLGIGIAPEVIPRIFDRFYREDQARNRKTGGFGLGLAIAKKIVKVHGGSIRIRSKKALWTSIVVTFPKRFTKQALRDQDEKG</sequence>
<keyword evidence="7 14" id="KW-0812">Transmembrane</keyword>
<evidence type="ECO:0000256" key="9">
    <source>
        <dbReference type="ARBA" id="ARBA00022777"/>
    </source>
</evidence>
<dbReference type="InterPro" id="IPR036890">
    <property type="entry name" value="HATPase_C_sf"/>
</dbReference>
<dbReference type="SUPFAM" id="SSF55874">
    <property type="entry name" value="ATPase domain of HSP90 chaperone/DNA topoisomerase II/histidine kinase"/>
    <property type="match status" value="1"/>
</dbReference>
<dbReference type="EMBL" id="JAYJLD010000007">
    <property type="protein sequence ID" value="MEB3101354.1"/>
    <property type="molecule type" value="Genomic_DNA"/>
</dbReference>
<keyword evidence="10" id="KW-0067">ATP-binding</keyword>
<evidence type="ECO:0000313" key="18">
    <source>
        <dbReference type="Proteomes" id="UP001310386"/>
    </source>
</evidence>
<feature type="transmembrane region" description="Helical" evidence="14">
    <location>
        <begin position="7"/>
        <end position="33"/>
    </location>
</feature>
<keyword evidence="8" id="KW-0547">Nucleotide-binding</keyword>
<name>A0ABU5ZFT1_9BACL</name>
<evidence type="ECO:0000259" key="16">
    <source>
        <dbReference type="PROSITE" id="PS50885"/>
    </source>
</evidence>
<proteinExistence type="predicted"/>
<dbReference type="SUPFAM" id="SSF158472">
    <property type="entry name" value="HAMP domain-like"/>
    <property type="match status" value="1"/>
</dbReference>
<dbReference type="InterPro" id="IPR003594">
    <property type="entry name" value="HATPase_dom"/>
</dbReference>
<dbReference type="CDD" id="cd00075">
    <property type="entry name" value="HATPase"/>
    <property type="match status" value="1"/>
</dbReference>
<dbReference type="GO" id="GO:0016301">
    <property type="term" value="F:kinase activity"/>
    <property type="evidence" value="ECO:0007669"/>
    <property type="project" value="UniProtKB-KW"/>
</dbReference>
<evidence type="ECO:0000256" key="1">
    <source>
        <dbReference type="ARBA" id="ARBA00000085"/>
    </source>
</evidence>
<keyword evidence="11 14" id="KW-1133">Transmembrane helix</keyword>
<dbReference type="PROSITE" id="PS51257">
    <property type="entry name" value="PROKAR_LIPOPROTEIN"/>
    <property type="match status" value="1"/>
</dbReference>
<comment type="catalytic activity">
    <reaction evidence="1">
        <text>ATP + protein L-histidine = ADP + protein N-phospho-L-histidine.</text>
        <dbReference type="EC" id="2.7.13.3"/>
    </reaction>
</comment>
<keyword evidence="6" id="KW-0808">Transferase</keyword>
<dbReference type="InterPro" id="IPR005467">
    <property type="entry name" value="His_kinase_dom"/>
</dbReference>
<dbReference type="Pfam" id="PF02518">
    <property type="entry name" value="HATPase_c"/>
    <property type="match status" value="1"/>
</dbReference>
<evidence type="ECO:0000259" key="15">
    <source>
        <dbReference type="PROSITE" id="PS50109"/>
    </source>
</evidence>
<dbReference type="Pfam" id="PF00512">
    <property type="entry name" value="HisKA"/>
    <property type="match status" value="1"/>
</dbReference>
<dbReference type="SUPFAM" id="SSF47384">
    <property type="entry name" value="Homodimeric domain of signal transducing histidine kinase"/>
    <property type="match status" value="1"/>
</dbReference>
<keyword evidence="4" id="KW-1003">Cell membrane</keyword>
<dbReference type="SMART" id="SM00387">
    <property type="entry name" value="HATPase_c"/>
    <property type="match status" value="1"/>
</dbReference>
<evidence type="ECO:0000256" key="8">
    <source>
        <dbReference type="ARBA" id="ARBA00022741"/>
    </source>
</evidence>
<dbReference type="Gene3D" id="1.10.287.130">
    <property type="match status" value="1"/>
</dbReference>
<evidence type="ECO:0000256" key="3">
    <source>
        <dbReference type="ARBA" id="ARBA00012438"/>
    </source>
</evidence>
<dbReference type="InterPro" id="IPR003661">
    <property type="entry name" value="HisK_dim/P_dom"/>
</dbReference>
<evidence type="ECO:0000256" key="4">
    <source>
        <dbReference type="ARBA" id="ARBA00022475"/>
    </source>
</evidence>
<keyword evidence="12" id="KW-0902">Two-component regulatory system</keyword>
<dbReference type="EC" id="2.7.13.3" evidence="3"/>
<evidence type="ECO:0000256" key="5">
    <source>
        <dbReference type="ARBA" id="ARBA00022553"/>
    </source>
</evidence>
<keyword evidence="9 17" id="KW-0418">Kinase</keyword>
<reference evidence="17" key="1">
    <citation type="submission" date="2023-12" db="EMBL/GenBank/DDBJ databases">
        <title>Fervidustalea candida gen. nov., sp. nov., a novel member of the family Paenibacillaceae isolated from a geothermal area.</title>
        <authorList>
            <person name="Li W.-J."/>
            <person name="Jiao J.-Y."/>
            <person name="Chen Y."/>
        </authorList>
    </citation>
    <scope>NUCLEOTIDE SEQUENCE</scope>
    <source>
        <strain evidence="17">SYSU GA230002</strain>
    </source>
</reference>
<dbReference type="CDD" id="cd00082">
    <property type="entry name" value="HisKA"/>
    <property type="match status" value="1"/>
</dbReference>
<evidence type="ECO:0000256" key="7">
    <source>
        <dbReference type="ARBA" id="ARBA00022692"/>
    </source>
</evidence>
<feature type="transmembrane region" description="Helical" evidence="14">
    <location>
        <begin position="151"/>
        <end position="174"/>
    </location>
</feature>
<dbReference type="RefSeq" id="WP_371753470.1">
    <property type="nucleotide sequence ID" value="NZ_JAYJLD010000007.1"/>
</dbReference>
<protein>
    <recommendedName>
        <fullName evidence="3">histidine kinase</fullName>
        <ecNumber evidence="3">2.7.13.3</ecNumber>
    </recommendedName>
</protein>
<dbReference type="PANTHER" id="PTHR45528:SF1">
    <property type="entry name" value="SENSOR HISTIDINE KINASE CPXA"/>
    <property type="match status" value="1"/>
</dbReference>
<dbReference type="InterPro" id="IPR003660">
    <property type="entry name" value="HAMP_dom"/>
</dbReference>
<evidence type="ECO:0000256" key="14">
    <source>
        <dbReference type="SAM" id="Phobius"/>
    </source>
</evidence>
<dbReference type="PANTHER" id="PTHR45528">
    <property type="entry name" value="SENSOR HISTIDINE KINASE CPXA"/>
    <property type="match status" value="1"/>
</dbReference>
<dbReference type="PRINTS" id="PR00344">
    <property type="entry name" value="BCTRLSENSOR"/>
</dbReference>
<dbReference type="SMART" id="SM00304">
    <property type="entry name" value="HAMP"/>
    <property type="match status" value="1"/>
</dbReference>
<dbReference type="SMART" id="SM00388">
    <property type="entry name" value="HisKA"/>
    <property type="match status" value="1"/>
</dbReference>
<evidence type="ECO:0000313" key="17">
    <source>
        <dbReference type="EMBL" id="MEB3101354.1"/>
    </source>
</evidence>
<comment type="subcellular location">
    <subcellularLocation>
        <location evidence="2">Cell membrane</location>
        <topology evidence="2">Multi-pass membrane protein</topology>
    </subcellularLocation>
</comment>
<dbReference type="Gene3D" id="6.10.340.10">
    <property type="match status" value="1"/>
</dbReference>
<evidence type="ECO:0000256" key="13">
    <source>
        <dbReference type="ARBA" id="ARBA00023136"/>
    </source>
</evidence>
<evidence type="ECO:0000256" key="10">
    <source>
        <dbReference type="ARBA" id="ARBA00022840"/>
    </source>
</evidence>
<dbReference type="Gene3D" id="3.30.565.10">
    <property type="entry name" value="Histidine kinase-like ATPase, C-terminal domain"/>
    <property type="match status" value="1"/>
</dbReference>
<organism evidence="17 18">
    <name type="scientific">Ferviditalea candida</name>
    <dbReference type="NCBI Taxonomy" id="3108399"/>
    <lineage>
        <taxon>Bacteria</taxon>
        <taxon>Bacillati</taxon>
        <taxon>Bacillota</taxon>
        <taxon>Bacilli</taxon>
        <taxon>Bacillales</taxon>
        <taxon>Paenibacillaceae</taxon>
        <taxon>Ferviditalea</taxon>
    </lineage>
</organism>
<comment type="caution">
    <text evidence="17">The sequence shown here is derived from an EMBL/GenBank/DDBJ whole genome shotgun (WGS) entry which is preliminary data.</text>
</comment>